<name>A0A813FSQ1_POLGL</name>
<dbReference type="SUPFAM" id="SSF54534">
    <property type="entry name" value="FKBP-like"/>
    <property type="match status" value="1"/>
</dbReference>
<feature type="compositionally biased region" description="Basic and acidic residues" evidence="2">
    <location>
        <begin position="156"/>
        <end position="179"/>
    </location>
</feature>
<dbReference type="PROSITE" id="PS50059">
    <property type="entry name" value="FKBP_PPIASE"/>
    <property type="match status" value="1"/>
</dbReference>
<gene>
    <name evidence="5" type="ORF">PGLA1383_LOCUS33501</name>
</gene>
<evidence type="ECO:0000256" key="2">
    <source>
        <dbReference type="SAM" id="MobiDB-lite"/>
    </source>
</evidence>
<dbReference type="PANTHER" id="PTHR12480">
    <property type="entry name" value="ARGININE DEMETHYLASE AND LYSYL-HYDROXYLASE JMJD"/>
    <property type="match status" value="1"/>
</dbReference>
<feature type="domain" description="PPIase FKBP-type" evidence="3">
    <location>
        <begin position="64"/>
        <end position="153"/>
    </location>
</feature>
<dbReference type="EC" id="5.2.1.8" evidence="1"/>
<sequence>MSCSSRASAQASEELLLPLPLPPPSRRVRCLPLQRTPAVSSSLDLSHGVRVEVIAVGDGKTRPQNEVKAHLVGRLPSGCVFESSEGKGQPPMQMQLGRQAIVPGMEIGLRELSLGAVAEIRIPAELGYGQAGVPRIVPEGSDLIFEVHLTEVDGKCCSESSREAPARSEEEHTGEAHAEDEQEGDIMLPHPWWLSRVERPPPSAYYLSFCRSLARGKLPALFDRARPVPRHAMDDLRCLDPAQAGGPFIVTGMQKGWRAQGEWNLQWFKKHLGPRRQLVKWQGPVFTRQECLWDSPVWETSLGEYVDYVCAVDRADPGCEEQNAGDCPRLYLNGWPAFVQLPWLRDYVTAARASEGVSPGGSSSSSIALEDWSAELLTESDDLKEALLEGLTSKGAYHPPPQEERKQRMDQEDWELTKLFLSPKGAITRLHFDNGGAHAWLSQIRGRKLFVCFAPSDGQYLHPFEGDEGALNGTWLDPLDPAVFERWPDSVRAVPFVAVVEEGETIVAPQGWWHYAVALDSSVTIMRNFYSSGNQQELIRRKDDGLAGAVATHVLKQQSRLKNQPDHVLREIAGKTIAKLRETMVAKRSFGSPGASGSEAPS</sequence>
<dbReference type="InterPro" id="IPR050910">
    <property type="entry name" value="JMJD6_ArgDemeth/LysHydrox"/>
</dbReference>
<dbReference type="Gene3D" id="2.60.120.650">
    <property type="entry name" value="Cupin"/>
    <property type="match status" value="1"/>
</dbReference>
<dbReference type="PANTHER" id="PTHR12480:SF6">
    <property type="entry name" value="2-OXOGLUTARATE AND IRON-DEPENDENT OXYGENASE JMJD4"/>
    <property type="match status" value="1"/>
</dbReference>
<keyword evidence="1" id="KW-0413">Isomerase</keyword>
<dbReference type="EMBL" id="CAJNNV010025709">
    <property type="protein sequence ID" value="CAE8615791.1"/>
    <property type="molecule type" value="Genomic_DNA"/>
</dbReference>
<evidence type="ECO:0000259" key="4">
    <source>
        <dbReference type="PROSITE" id="PS51184"/>
    </source>
</evidence>
<comment type="caution">
    <text evidence="5">The sequence shown here is derived from an EMBL/GenBank/DDBJ whole genome shotgun (WGS) entry which is preliminary data.</text>
</comment>
<organism evidence="5 6">
    <name type="scientific">Polarella glacialis</name>
    <name type="common">Dinoflagellate</name>
    <dbReference type="NCBI Taxonomy" id="89957"/>
    <lineage>
        <taxon>Eukaryota</taxon>
        <taxon>Sar</taxon>
        <taxon>Alveolata</taxon>
        <taxon>Dinophyceae</taxon>
        <taxon>Suessiales</taxon>
        <taxon>Suessiaceae</taxon>
        <taxon>Polarella</taxon>
    </lineage>
</organism>
<keyword evidence="6" id="KW-1185">Reference proteome</keyword>
<dbReference type="GO" id="GO:0003755">
    <property type="term" value="F:peptidyl-prolyl cis-trans isomerase activity"/>
    <property type="evidence" value="ECO:0007669"/>
    <property type="project" value="UniProtKB-KW"/>
</dbReference>
<feature type="domain" description="JmjC" evidence="4">
    <location>
        <begin position="387"/>
        <end position="546"/>
    </location>
</feature>
<dbReference type="GO" id="GO:0045905">
    <property type="term" value="P:positive regulation of translational termination"/>
    <property type="evidence" value="ECO:0007669"/>
    <property type="project" value="TreeGrafter"/>
</dbReference>
<dbReference type="InterPro" id="IPR001179">
    <property type="entry name" value="PPIase_FKBP_dom"/>
</dbReference>
<dbReference type="PROSITE" id="PS51184">
    <property type="entry name" value="JMJC"/>
    <property type="match status" value="1"/>
</dbReference>
<evidence type="ECO:0000259" key="3">
    <source>
        <dbReference type="PROSITE" id="PS50059"/>
    </source>
</evidence>
<dbReference type="GO" id="GO:0043565">
    <property type="term" value="F:sequence-specific DNA binding"/>
    <property type="evidence" value="ECO:0007669"/>
    <property type="project" value="TreeGrafter"/>
</dbReference>
<feature type="region of interest" description="Disordered" evidence="2">
    <location>
        <begin position="156"/>
        <end position="182"/>
    </location>
</feature>
<keyword evidence="1" id="KW-0697">Rotamase</keyword>
<comment type="catalytic activity">
    <reaction evidence="1">
        <text>[protein]-peptidylproline (omega=180) = [protein]-peptidylproline (omega=0)</text>
        <dbReference type="Rhea" id="RHEA:16237"/>
        <dbReference type="Rhea" id="RHEA-COMP:10747"/>
        <dbReference type="Rhea" id="RHEA-COMP:10748"/>
        <dbReference type="ChEBI" id="CHEBI:83833"/>
        <dbReference type="ChEBI" id="CHEBI:83834"/>
        <dbReference type="EC" id="5.2.1.8"/>
    </reaction>
</comment>
<dbReference type="GO" id="GO:0005634">
    <property type="term" value="C:nucleus"/>
    <property type="evidence" value="ECO:0007669"/>
    <property type="project" value="TreeGrafter"/>
</dbReference>
<dbReference type="SMART" id="SM00558">
    <property type="entry name" value="JmjC"/>
    <property type="match status" value="1"/>
</dbReference>
<evidence type="ECO:0000313" key="6">
    <source>
        <dbReference type="Proteomes" id="UP000654075"/>
    </source>
</evidence>
<dbReference type="GO" id="GO:0005737">
    <property type="term" value="C:cytoplasm"/>
    <property type="evidence" value="ECO:0007669"/>
    <property type="project" value="TreeGrafter"/>
</dbReference>
<dbReference type="GO" id="GO:0016706">
    <property type="term" value="F:2-oxoglutarate-dependent dioxygenase activity"/>
    <property type="evidence" value="ECO:0007669"/>
    <property type="project" value="TreeGrafter"/>
</dbReference>
<evidence type="ECO:0000313" key="5">
    <source>
        <dbReference type="EMBL" id="CAE8615791.1"/>
    </source>
</evidence>
<dbReference type="Proteomes" id="UP000654075">
    <property type="component" value="Unassembled WGS sequence"/>
</dbReference>
<protein>
    <recommendedName>
        <fullName evidence="1">peptidylprolyl isomerase</fullName>
        <ecNumber evidence="1">5.2.1.8</ecNumber>
    </recommendedName>
</protein>
<dbReference type="Gene3D" id="3.10.50.40">
    <property type="match status" value="1"/>
</dbReference>
<reference evidence="5" key="1">
    <citation type="submission" date="2021-02" db="EMBL/GenBank/DDBJ databases">
        <authorList>
            <person name="Dougan E. K."/>
            <person name="Rhodes N."/>
            <person name="Thang M."/>
            <person name="Chan C."/>
        </authorList>
    </citation>
    <scope>NUCLEOTIDE SEQUENCE</scope>
</reference>
<dbReference type="AlphaFoldDB" id="A0A813FSQ1"/>
<dbReference type="InterPro" id="IPR046357">
    <property type="entry name" value="PPIase_dom_sf"/>
</dbReference>
<dbReference type="InterPro" id="IPR003347">
    <property type="entry name" value="JmjC_dom"/>
</dbReference>
<accession>A0A813FSQ1</accession>
<dbReference type="OrthoDB" id="47172at2759"/>
<dbReference type="Pfam" id="PF00254">
    <property type="entry name" value="FKBP_C"/>
    <property type="match status" value="1"/>
</dbReference>
<dbReference type="SUPFAM" id="SSF51197">
    <property type="entry name" value="Clavaminate synthase-like"/>
    <property type="match status" value="1"/>
</dbReference>
<dbReference type="InterPro" id="IPR041667">
    <property type="entry name" value="Cupin_8"/>
</dbReference>
<evidence type="ECO:0000256" key="1">
    <source>
        <dbReference type="PROSITE-ProRule" id="PRU00277"/>
    </source>
</evidence>
<dbReference type="OMA" id="YLNGWPA"/>
<dbReference type="Pfam" id="PF13621">
    <property type="entry name" value="Cupin_8"/>
    <property type="match status" value="1"/>
</dbReference>
<proteinExistence type="predicted"/>